<sequence length="149" mass="16821">MYVPAPVLMPGHNSQRPFHPALEQAIEVLEEGTVKDNYEVRNDEGHQVARPYAFRQAECASRRAAWSCSVKRQERAKRLQRCRSITGRLPAANDAQAMPMRPRTPLDQAAIAAADNGEYEYGADGGGRGWDTHWPAKRYRLTDQMKTLI</sequence>
<reference evidence="1 2" key="1">
    <citation type="journal article" date="2012" name="Science">
        <title>The Paleozoic origin of enzymatic lignin decomposition reconstructed from 31 fungal genomes.</title>
        <authorList>
            <person name="Floudas D."/>
            <person name="Binder M."/>
            <person name="Riley R."/>
            <person name="Barry K."/>
            <person name="Blanchette R.A."/>
            <person name="Henrissat B."/>
            <person name="Martinez A.T."/>
            <person name="Otillar R."/>
            <person name="Spatafora J.W."/>
            <person name="Yadav J.S."/>
            <person name="Aerts A."/>
            <person name="Benoit I."/>
            <person name="Boyd A."/>
            <person name="Carlson A."/>
            <person name="Copeland A."/>
            <person name="Coutinho P.M."/>
            <person name="de Vries R.P."/>
            <person name="Ferreira P."/>
            <person name="Findley K."/>
            <person name="Foster B."/>
            <person name="Gaskell J."/>
            <person name="Glotzer D."/>
            <person name="Gorecki P."/>
            <person name="Heitman J."/>
            <person name="Hesse C."/>
            <person name="Hori C."/>
            <person name="Igarashi K."/>
            <person name="Jurgens J.A."/>
            <person name="Kallen N."/>
            <person name="Kersten P."/>
            <person name="Kohler A."/>
            <person name="Kuees U."/>
            <person name="Kumar T.K.A."/>
            <person name="Kuo A."/>
            <person name="LaButti K."/>
            <person name="Larrondo L.F."/>
            <person name="Lindquist E."/>
            <person name="Ling A."/>
            <person name="Lombard V."/>
            <person name="Lucas S."/>
            <person name="Lundell T."/>
            <person name="Martin R."/>
            <person name="McLaughlin D.J."/>
            <person name="Morgenstern I."/>
            <person name="Morin E."/>
            <person name="Murat C."/>
            <person name="Nagy L.G."/>
            <person name="Nolan M."/>
            <person name="Ohm R.A."/>
            <person name="Patyshakuliyeva A."/>
            <person name="Rokas A."/>
            <person name="Ruiz-Duenas F.J."/>
            <person name="Sabat G."/>
            <person name="Salamov A."/>
            <person name="Samejima M."/>
            <person name="Schmutz J."/>
            <person name="Slot J.C."/>
            <person name="St John F."/>
            <person name="Stenlid J."/>
            <person name="Sun H."/>
            <person name="Sun S."/>
            <person name="Syed K."/>
            <person name="Tsang A."/>
            <person name="Wiebenga A."/>
            <person name="Young D."/>
            <person name="Pisabarro A."/>
            <person name="Eastwood D.C."/>
            <person name="Martin F."/>
            <person name="Cullen D."/>
            <person name="Grigoriev I.V."/>
            <person name="Hibbett D.S."/>
        </authorList>
    </citation>
    <scope>NUCLEOTIDE SEQUENCE [LARGE SCALE GENOMIC DNA]</scope>
    <source>
        <strain evidence="1 2">LYAD-421 SS1</strain>
    </source>
</reference>
<organism evidence="1 2">
    <name type="scientific">Dichomitus squalens (strain LYAD-421)</name>
    <name type="common">Western red white-rot fungus</name>
    <dbReference type="NCBI Taxonomy" id="732165"/>
    <lineage>
        <taxon>Eukaryota</taxon>
        <taxon>Fungi</taxon>
        <taxon>Dikarya</taxon>
        <taxon>Basidiomycota</taxon>
        <taxon>Agaricomycotina</taxon>
        <taxon>Agaricomycetes</taxon>
        <taxon>Polyporales</taxon>
        <taxon>Polyporaceae</taxon>
        <taxon>Dichomitus</taxon>
    </lineage>
</organism>
<accession>R7SYU1</accession>
<dbReference type="GeneID" id="18840904"/>
<dbReference type="HOGENOM" id="CLU_1749584_0_0_1"/>
<evidence type="ECO:0000313" key="2">
    <source>
        <dbReference type="Proteomes" id="UP000053319"/>
    </source>
</evidence>
<proteinExistence type="predicted"/>
<dbReference type="EMBL" id="JH719410">
    <property type="protein sequence ID" value="EJF61354.1"/>
    <property type="molecule type" value="Genomic_DNA"/>
</dbReference>
<dbReference type="RefSeq" id="XP_007365799.1">
    <property type="nucleotide sequence ID" value="XM_007365737.1"/>
</dbReference>
<name>R7SYU1_DICSQ</name>
<protein>
    <submittedName>
        <fullName evidence="1">Uncharacterized protein</fullName>
    </submittedName>
</protein>
<dbReference type="AlphaFoldDB" id="R7SYU1"/>
<gene>
    <name evidence="1" type="ORF">DICSQDRAFT_180667</name>
</gene>
<dbReference type="KEGG" id="dsq:DICSQDRAFT_180667"/>
<evidence type="ECO:0000313" key="1">
    <source>
        <dbReference type="EMBL" id="EJF61354.1"/>
    </source>
</evidence>
<dbReference type="Proteomes" id="UP000053319">
    <property type="component" value="Unassembled WGS sequence"/>
</dbReference>